<reference evidence="2 3" key="1">
    <citation type="submission" date="2014-09" db="EMBL/GenBank/DDBJ databases">
        <authorList>
            <person name="Martin A.A."/>
        </authorList>
    </citation>
    <scope>NUCLEOTIDE SEQUENCE</scope>
    <source>
        <strain evidence="3">ED321</strain>
        <strain evidence="2">ED321 Heterogonic</strain>
    </source>
</reference>
<evidence type="ECO:0000313" key="3">
    <source>
        <dbReference type="Proteomes" id="UP000035682"/>
    </source>
</evidence>
<evidence type="ECO:0000313" key="4">
    <source>
        <dbReference type="WBParaSite" id="SRAE_1000100300.1"/>
    </source>
</evidence>
<accession>A0A090MV89</accession>
<gene>
    <name evidence="2 4 5" type="ORF">SRAE_1000100300</name>
</gene>
<name>A0A090MV89_STRRB</name>
<feature type="region of interest" description="Disordered" evidence="1">
    <location>
        <begin position="83"/>
        <end position="135"/>
    </location>
</feature>
<dbReference type="GeneID" id="36375098"/>
<dbReference type="RefSeq" id="XP_024501935.1">
    <property type="nucleotide sequence ID" value="XM_024647903.1"/>
</dbReference>
<sequence>MGTTKRRSDTIDEDINRTKVLKLEDTNNKVISNDTYVNNCSKNSTSDSDDNLNVEMIFGKNNNSDHSSNYDIEDYYEFSSQSIADDNFTSESSSSESINEKDMEENETEAKSISKKHGTPEGTPKNPMCTESKMKNIKLFRNKNKNEQEVERNEMIQDNILNNTTATMEDNENDEIIVNKNQGTSTQHEENNRILTLVPYGLYVYDVEYEDMKAEVSDNNTVKITLLNTVGTNIMSEVIEKMPSDPYFEWDVTQERMMNAHYLMNTFEARKNRTDNDLLTAVLIKGSFFTDYSIRANIIEKIVTITLYGCQDQDISIKTFRRFFKKE</sequence>
<protein>
    <submittedName>
        <fullName evidence="2 4">Uncharacterized protein</fullName>
    </submittedName>
</protein>
<organism evidence="2">
    <name type="scientific">Strongyloides ratti</name>
    <name type="common">Parasitic roundworm</name>
    <dbReference type="NCBI Taxonomy" id="34506"/>
    <lineage>
        <taxon>Eukaryota</taxon>
        <taxon>Metazoa</taxon>
        <taxon>Ecdysozoa</taxon>
        <taxon>Nematoda</taxon>
        <taxon>Chromadorea</taxon>
        <taxon>Rhabditida</taxon>
        <taxon>Tylenchina</taxon>
        <taxon>Panagrolaimomorpha</taxon>
        <taxon>Strongyloidoidea</taxon>
        <taxon>Strongyloididae</taxon>
        <taxon>Strongyloides</taxon>
    </lineage>
</organism>
<evidence type="ECO:0000313" key="5">
    <source>
        <dbReference type="WormBase" id="SRAE_1000100300"/>
    </source>
</evidence>
<dbReference type="eggNOG" id="KOG2282">
    <property type="taxonomic scope" value="Eukaryota"/>
</dbReference>
<dbReference type="WormBase" id="SRAE_1000100300">
    <property type="protein sequence ID" value="SRP00793"/>
    <property type="gene ID" value="WBGene00257603"/>
</dbReference>
<dbReference type="WBParaSite" id="SRAE_1000100300.1">
    <property type="protein sequence ID" value="SRAE_1000100300.1"/>
    <property type="gene ID" value="WBGene00257603"/>
</dbReference>
<evidence type="ECO:0000313" key="2">
    <source>
        <dbReference type="EMBL" id="CEF62733.1"/>
    </source>
</evidence>
<dbReference type="CTD" id="36375098"/>
<keyword evidence="3" id="KW-1185">Reference proteome</keyword>
<evidence type="ECO:0000256" key="1">
    <source>
        <dbReference type="SAM" id="MobiDB-lite"/>
    </source>
</evidence>
<dbReference type="AlphaFoldDB" id="A0A090MV89"/>
<dbReference type="EMBL" id="LN609528">
    <property type="protein sequence ID" value="CEF62733.1"/>
    <property type="molecule type" value="Genomic_DNA"/>
</dbReference>
<reference evidence="4" key="2">
    <citation type="submission" date="2020-12" db="UniProtKB">
        <authorList>
            <consortium name="WormBaseParasite"/>
        </authorList>
    </citation>
    <scope>IDENTIFICATION</scope>
</reference>
<proteinExistence type="predicted"/>
<dbReference type="Proteomes" id="UP000035682">
    <property type="component" value="Unplaced"/>
</dbReference>